<evidence type="ECO:0000256" key="1">
    <source>
        <dbReference type="RuleBase" id="RU363098"/>
    </source>
</evidence>
<dbReference type="InterPro" id="IPR057596">
    <property type="entry name" value="RDRP_core"/>
</dbReference>
<dbReference type="GO" id="GO:0031380">
    <property type="term" value="C:nuclear RNA-directed RNA polymerase complex"/>
    <property type="evidence" value="ECO:0007669"/>
    <property type="project" value="TreeGrafter"/>
</dbReference>
<comment type="function">
    <text evidence="1">Probably involved in the RNA silencing pathway and required for the generation of small interfering RNAs (siRNAs).</text>
</comment>
<keyword evidence="4" id="KW-1185">Reference proteome</keyword>
<reference evidence="3" key="1">
    <citation type="journal article" date="2022" name="Plant J.">
        <title>Strategies of tolerance reflected in two North American maple genomes.</title>
        <authorList>
            <person name="McEvoy S.L."/>
            <person name="Sezen U.U."/>
            <person name="Trouern-Trend A."/>
            <person name="McMahon S.M."/>
            <person name="Schaberg P.G."/>
            <person name="Yang J."/>
            <person name="Wegrzyn J.L."/>
            <person name="Swenson N.G."/>
        </authorList>
    </citation>
    <scope>NUCLEOTIDE SEQUENCE</scope>
    <source>
        <strain evidence="3">NS2018</strain>
    </source>
</reference>
<organism evidence="3 4">
    <name type="scientific">Acer saccharum</name>
    <name type="common">Sugar maple</name>
    <dbReference type="NCBI Taxonomy" id="4024"/>
    <lineage>
        <taxon>Eukaryota</taxon>
        <taxon>Viridiplantae</taxon>
        <taxon>Streptophyta</taxon>
        <taxon>Embryophyta</taxon>
        <taxon>Tracheophyta</taxon>
        <taxon>Spermatophyta</taxon>
        <taxon>Magnoliopsida</taxon>
        <taxon>eudicotyledons</taxon>
        <taxon>Gunneridae</taxon>
        <taxon>Pentapetalae</taxon>
        <taxon>rosids</taxon>
        <taxon>malvids</taxon>
        <taxon>Sapindales</taxon>
        <taxon>Sapindaceae</taxon>
        <taxon>Hippocastanoideae</taxon>
        <taxon>Acereae</taxon>
        <taxon>Acer</taxon>
    </lineage>
</organism>
<protein>
    <recommendedName>
        <fullName evidence="1">RNA-dependent RNA polymerase</fullName>
        <ecNumber evidence="1">2.7.7.48</ecNumber>
    </recommendedName>
</protein>
<evidence type="ECO:0000313" key="4">
    <source>
        <dbReference type="Proteomes" id="UP001168877"/>
    </source>
</evidence>
<dbReference type="Pfam" id="PF05183">
    <property type="entry name" value="RdRP"/>
    <property type="match status" value="1"/>
</dbReference>
<dbReference type="EMBL" id="JAUESC010000004">
    <property type="protein sequence ID" value="KAK0595880.1"/>
    <property type="molecule type" value="Genomic_DNA"/>
</dbReference>
<evidence type="ECO:0000313" key="3">
    <source>
        <dbReference type="EMBL" id="KAK0595880.1"/>
    </source>
</evidence>
<keyword evidence="1" id="KW-0548">Nucleotidyltransferase</keyword>
<proteinExistence type="inferred from homology"/>
<dbReference type="PANTHER" id="PTHR23079:SF1">
    <property type="entry name" value="RNA-DEPENDENT RNA POLYMERASE 1"/>
    <property type="match status" value="1"/>
</dbReference>
<comment type="caution">
    <text evidence="3">The sequence shown here is derived from an EMBL/GenBank/DDBJ whole genome shotgun (WGS) entry which is preliminary data.</text>
</comment>
<name>A0AA39SRW8_ACESA</name>
<accession>A0AA39SRW8</accession>
<gene>
    <name evidence="3" type="ORF">LWI29_010850</name>
</gene>
<keyword evidence="1" id="KW-0808">Transferase</keyword>
<dbReference type="EC" id="2.7.7.48" evidence="1"/>
<dbReference type="GO" id="GO:0030422">
    <property type="term" value="P:siRNA processing"/>
    <property type="evidence" value="ECO:0007669"/>
    <property type="project" value="TreeGrafter"/>
</dbReference>
<dbReference type="Proteomes" id="UP001168877">
    <property type="component" value="Unassembled WGS sequence"/>
</dbReference>
<feature type="domain" description="RDRP core" evidence="2">
    <location>
        <begin position="5"/>
        <end position="182"/>
    </location>
</feature>
<comment type="catalytic activity">
    <reaction evidence="1">
        <text>RNA(n) + a ribonucleoside 5'-triphosphate = RNA(n+1) + diphosphate</text>
        <dbReference type="Rhea" id="RHEA:21248"/>
        <dbReference type="Rhea" id="RHEA-COMP:14527"/>
        <dbReference type="Rhea" id="RHEA-COMP:17342"/>
        <dbReference type="ChEBI" id="CHEBI:33019"/>
        <dbReference type="ChEBI" id="CHEBI:61557"/>
        <dbReference type="ChEBI" id="CHEBI:140395"/>
        <dbReference type="EC" id="2.7.7.48"/>
    </reaction>
</comment>
<reference evidence="3" key="2">
    <citation type="submission" date="2023-06" db="EMBL/GenBank/DDBJ databases">
        <authorList>
            <person name="Swenson N.G."/>
            <person name="Wegrzyn J.L."/>
            <person name="Mcevoy S.L."/>
        </authorList>
    </citation>
    <scope>NUCLEOTIDE SEQUENCE</scope>
    <source>
        <strain evidence="3">NS2018</strain>
        <tissue evidence="3">Leaf</tissue>
    </source>
</reference>
<dbReference type="GO" id="GO:0003968">
    <property type="term" value="F:RNA-directed RNA polymerase activity"/>
    <property type="evidence" value="ECO:0007669"/>
    <property type="project" value="UniProtKB-KW"/>
</dbReference>
<sequence length="188" mass="21175">MASSRENANVLKEMLTCDYKPDEEPYLSMMLQTFRALHLQELRSRTRVFVQNGQAMMGCLDETGTLEYGQVFVQYSGSRCHHPDNTSPVFSIVESEVVVAKNPCLHPGDMRVLKAVDMPALQHMVDCIVYPAKGKRPHPDECSGSDLDGDVYFVCWDPDLIPPHQFPAMDYIPAPPKVSDNDESRPFP</sequence>
<dbReference type="PANTHER" id="PTHR23079">
    <property type="entry name" value="RNA-DEPENDENT RNA POLYMERASE"/>
    <property type="match status" value="1"/>
</dbReference>
<keyword evidence="1" id="KW-0696">RNA-directed RNA polymerase</keyword>
<dbReference type="InterPro" id="IPR007855">
    <property type="entry name" value="RDRP"/>
</dbReference>
<comment type="similarity">
    <text evidence="1">Belongs to the RdRP family.</text>
</comment>
<keyword evidence="1" id="KW-0943">RNA-mediated gene silencing</keyword>
<dbReference type="GO" id="GO:0003723">
    <property type="term" value="F:RNA binding"/>
    <property type="evidence" value="ECO:0007669"/>
    <property type="project" value="UniProtKB-KW"/>
</dbReference>
<dbReference type="AlphaFoldDB" id="A0AA39SRW8"/>
<keyword evidence="1" id="KW-0694">RNA-binding</keyword>
<evidence type="ECO:0000259" key="2">
    <source>
        <dbReference type="Pfam" id="PF05183"/>
    </source>
</evidence>